<accession>A0A432MQQ9</accession>
<reference evidence="1 2" key="2">
    <citation type="submission" date="2019-01" db="EMBL/GenBank/DDBJ databases">
        <title>Tautonia sociabilis, a novel thermotolerant planctomycete of Isosphaeraceae family, isolated from a 4000 m deep subterranean habitat.</title>
        <authorList>
            <person name="Kovaleva O.L."/>
            <person name="Elcheninov A.G."/>
            <person name="Van Heerden E."/>
            <person name="Toshchakov S.V."/>
            <person name="Novikov A."/>
            <person name="Bonch-Osmolovskaya E.A."/>
            <person name="Kublanov I.V."/>
        </authorList>
    </citation>
    <scope>NUCLEOTIDE SEQUENCE [LARGE SCALE GENOMIC DNA]</scope>
    <source>
        <strain evidence="1 2">GM2012</strain>
    </source>
</reference>
<evidence type="ECO:0000313" key="1">
    <source>
        <dbReference type="EMBL" id="RUL89782.1"/>
    </source>
</evidence>
<name>A0A432MQQ9_9BACT</name>
<dbReference type="EMBL" id="RYZH01000001">
    <property type="protein sequence ID" value="RUL89782.1"/>
    <property type="molecule type" value="Genomic_DNA"/>
</dbReference>
<dbReference type="AlphaFoldDB" id="A0A432MQQ9"/>
<proteinExistence type="predicted"/>
<dbReference type="OrthoDB" id="288402at2"/>
<dbReference type="Proteomes" id="UP000280296">
    <property type="component" value="Unassembled WGS sequence"/>
</dbReference>
<organism evidence="1 2">
    <name type="scientific">Tautonia sociabilis</name>
    <dbReference type="NCBI Taxonomy" id="2080755"/>
    <lineage>
        <taxon>Bacteria</taxon>
        <taxon>Pseudomonadati</taxon>
        <taxon>Planctomycetota</taxon>
        <taxon>Planctomycetia</taxon>
        <taxon>Isosphaerales</taxon>
        <taxon>Isosphaeraceae</taxon>
        <taxon>Tautonia</taxon>
    </lineage>
</organism>
<reference evidence="1 2" key="1">
    <citation type="submission" date="2018-12" db="EMBL/GenBank/DDBJ databases">
        <authorList>
            <person name="Toschakov S.V."/>
        </authorList>
    </citation>
    <scope>NUCLEOTIDE SEQUENCE [LARGE SCALE GENOMIC DNA]</scope>
    <source>
        <strain evidence="1 2">GM2012</strain>
    </source>
</reference>
<keyword evidence="2" id="KW-1185">Reference proteome</keyword>
<comment type="caution">
    <text evidence="1">The sequence shown here is derived from an EMBL/GenBank/DDBJ whole genome shotgun (WGS) entry which is preliminary data.</text>
</comment>
<dbReference type="RefSeq" id="WP_126723457.1">
    <property type="nucleotide sequence ID" value="NZ_RYZH01000001.1"/>
</dbReference>
<evidence type="ECO:0000313" key="2">
    <source>
        <dbReference type="Proteomes" id="UP000280296"/>
    </source>
</evidence>
<sequence length="106" mass="11771">MIERLLIPSWNTPVRSVDDWNAELARLGHPPEVAREGSDELWLVLERVGARLLAVVEGPTLTAWHAEIDAEDPAPALAVIDQAAAALGWEVHDEDLDEDEDDENDR</sequence>
<protein>
    <submittedName>
        <fullName evidence="1">Uncharacterized protein</fullName>
    </submittedName>
</protein>
<gene>
    <name evidence="1" type="ORF">TsocGM_01050</name>
</gene>